<dbReference type="EMBL" id="VLTN01000009">
    <property type="protein sequence ID" value="KAA0155008.1"/>
    <property type="molecule type" value="Genomic_DNA"/>
</dbReference>
<dbReference type="InterPro" id="IPR052066">
    <property type="entry name" value="Glycosphingolipid_Hydrolases"/>
</dbReference>
<feature type="chain" id="PRO_5022984254" description="Glycoside hydrolase family 5 domain-containing protein" evidence="5">
    <location>
        <begin position="22"/>
        <end position="548"/>
    </location>
</feature>
<dbReference type="PANTHER" id="PTHR31308">
    <property type="match status" value="1"/>
</dbReference>
<name>A0A5A8CQM2_CAFRO</name>
<dbReference type="InterPro" id="IPR017853">
    <property type="entry name" value="GH"/>
</dbReference>
<evidence type="ECO:0000256" key="3">
    <source>
        <dbReference type="ARBA" id="ARBA00023295"/>
    </source>
</evidence>
<evidence type="ECO:0000256" key="4">
    <source>
        <dbReference type="RuleBase" id="RU361153"/>
    </source>
</evidence>
<dbReference type="SUPFAM" id="SSF51445">
    <property type="entry name" value="(Trans)glycosidases"/>
    <property type="match status" value="1"/>
</dbReference>
<evidence type="ECO:0000259" key="6">
    <source>
        <dbReference type="Pfam" id="PF00150"/>
    </source>
</evidence>
<keyword evidence="3 4" id="KW-0326">Glycosidase</keyword>
<organism evidence="7 8">
    <name type="scientific">Cafeteria roenbergensis</name>
    <name type="common">Marine flagellate</name>
    <dbReference type="NCBI Taxonomy" id="33653"/>
    <lineage>
        <taxon>Eukaryota</taxon>
        <taxon>Sar</taxon>
        <taxon>Stramenopiles</taxon>
        <taxon>Bigyra</taxon>
        <taxon>Opalozoa</taxon>
        <taxon>Bicosoecida</taxon>
        <taxon>Cafeteriaceae</taxon>
        <taxon>Cafeteria</taxon>
    </lineage>
</organism>
<dbReference type="OMA" id="WSLSYTS"/>
<dbReference type="GO" id="GO:0004553">
    <property type="term" value="F:hydrolase activity, hydrolyzing O-glycosyl compounds"/>
    <property type="evidence" value="ECO:0007669"/>
    <property type="project" value="InterPro"/>
</dbReference>
<evidence type="ECO:0000256" key="2">
    <source>
        <dbReference type="ARBA" id="ARBA00022801"/>
    </source>
</evidence>
<dbReference type="Gene3D" id="3.20.20.80">
    <property type="entry name" value="Glycosidases"/>
    <property type="match status" value="1"/>
</dbReference>
<reference evidence="7 8" key="1">
    <citation type="submission" date="2019-07" db="EMBL/GenBank/DDBJ databases">
        <title>Genomes of Cafeteria roenbergensis.</title>
        <authorList>
            <person name="Fischer M.G."/>
            <person name="Hackl T."/>
            <person name="Roman M."/>
        </authorList>
    </citation>
    <scope>NUCLEOTIDE SEQUENCE [LARGE SCALE GENOMIC DNA]</scope>
    <source>
        <strain evidence="7 8">BVI</strain>
    </source>
</reference>
<keyword evidence="5" id="KW-0732">Signal</keyword>
<dbReference type="AlphaFoldDB" id="A0A5A8CQM2"/>
<dbReference type="Gene3D" id="2.60.40.1180">
    <property type="entry name" value="Golgi alpha-mannosidase II"/>
    <property type="match status" value="1"/>
</dbReference>
<keyword evidence="8" id="KW-1185">Reference proteome</keyword>
<dbReference type="GO" id="GO:0000272">
    <property type="term" value="P:polysaccharide catabolic process"/>
    <property type="evidence" value="ECO:0007669"/>
    <property type="project" value="InterPro"/>
</dbReference>
<feature type="signal peptide" evidence="5">
    <location>
        <begin position="1"/>
        <end position="21"/>
    </location>
</feature>
<dbReference type="Pfam" id="PF00150">
    <property type="entry name" value="Cellulase"/>
    <property type="match status" value="1"/>
</dbReference>
<dbReference type="InterPro" id="IPR001547">
    <property type="entry name" value="Glyco_hydro_5"/>
</dbReference>
<dbReference type="PANTHER" id="PTHR31308:SF3">
    <property type="entry name" value="ENDOGLYCOCERAMIDASE"/>
    <property type="match status" value="1"/>
</dbReference>
<dbReference type="InterPro" id="IPR013780">
    <property type="entry name" value="Glyco_hydro_b"/>
</dbReference>
<comment type="caution">
    <text evidence="7">The sequence shown here is derived from an EMBL/GenBank/DDBJ whole genome shotgun (WGS) entry which is preliminary data.</text>
</comment>
<gene>
    <name evidence="7" type="ORF">FNF29_02151</name>
</gene>
<comment type="similarity">
    <text evidence="1 4">Belongs to the glycosyl hydrolase 5 (cellulase A) family.</text>
</comment>
<feature type="domain" description="Glycoside hydrolase family 5" evidence="6">
    <location>
        <begin position="73"/>
        <end position="399"/>
    </location>
</feature>
<evidence type="ECO:0000313" key="7">
    <source>
        <dbReference type="EMBL" id="KAA0155008.1"/>
    </source>
</evidence>
<sequence>MGWGSCLAALACVGLLRFAEAAISAAVDPSSQSFVLPDGRTAVFHGLNAVYKLPPYIPCWDCGFDPQLSLNQGDIKTLRSWGVTAIRLGVMVEAVLPQALLGEVNDTYVAAVVQLAERLGEAGIYTLVDAHQDVLSRSFCGEGFPEFAVSTGNLSQWEKFPSPLPVRIDTDPTTGLPNLTQCQEVEFALFNGAFEVGAAWGGLYNNMTVRSYFAKHWSAVSQAFGKAASSQESPLKLLGYELLNEPVPYPITSALEQGYGDRVNLQPLYDQLYAAVRRQDNSTVVLYEPSVTNMLLGQVSGFKSGPGGRTDDDRQGMALHLYCNALNASGDVVNVTDCESSLDGLFDLASSSFATAGGGRMITEFGAVGGSAGDAATLSSVLDRADESGVSWAYWTFKGFNDITTVNSVTESLFGTDGEPQPLKAAAPARSYPHLVPAALGAPCRFRFSHSSPLRELVVEYTVGRAGPGAGAASLTAVLFGSPTYHYVGGANVTVLPPGAGVVHMEQAADGSGWTGWVTVEHPQASVGVPVRLTLQALTPQNATQAAP</sequence>
<dbReference type="Proteomes" id="UP000323011">
    <property type="component" value="Unassembled WGS sequence"/>
</dbReference>
<proteinExistence type="inferred from homology"/>
<accession>A0A5A8CQM2</accession>
<protein>
    <recommendedName>
        <fullName evidence="6">Glycoside hydrolase family 5 domain-containing protein</fullName>
    </recommendedName>
</protein>
<evidence type="ECO:0000313" key="8">
    <source>
        <dbReference type="Proteomes" id="UP000323011"/>
    </source>
</evidence>
<evidence type="ECO:0000256" key="1">
    <source>
        <dbReference type="ARBA" id="ARBA00005641"/>
    </source>
</evidence>
<keyword evidence="2 4" id="KW-0378">Hydrolase</keyword>
<evidence type="ECO:0000256" key="5">
    <source>
        <dbReference type="SAM" id="SignalP"/>
    </source>
</evidence>